<dbReference type="PANTHER" id="PTHR14503:SF4">
    <property type="entry name" value="LARGE RIBOSOMAL SUBUNIT PROTEIN BL34M"/>
    <property type="match status" value="1"/>
</dbReference>
<keyword evidence="2 5" id="KW-0689">Ribosomal protein</keyword>
<sequence>MKRTYQPNNRWRKKTHGFRERMKTKGGRLVLQRRRRRGRKKLSA</sequence>
<dbReference type="GO" id="GO:0005840">
    <property type="term" value="C:ribosome"/>
    <property type="evidence" value="ECO:0007669"/>
    <property type="project" value="UniProtKB-KW"/>
</dbReference>
<proteinExistence type="inferred from homology"/>
<comment type="caution">
    <text evidence="7">The sequence shown here is derived from an EMBL/GenBank/DDBJ whole genome shotgun (WGS) entry which is preliminary data.</text>
</comment>
<protein>
    <recommendedName>
        <fullName evidence="4 5">Large ribosomal subunit protein bL34</fullName>
    </recommendedName>
</protein>
<dbReference type="NCBIfam" id="TIGR01030">
    <property type="entry name" value="rpmH_bact"/>
    <property type="match status" value="1"/>
</dbReference>
<dbReference type="GO" id="GO:1990904">
    <property type="term" value="C:ribonucleoprotein complex"/>
    <property type="evidence" value="ECO:0007669"/>
    <property type="project" value="UniProtKB-KW"/>
</dbReference>
<evidence type="ECO:0000256" key="4">
    <source>
        <dbReference type="ARBA" id="ARBA00035177"/>
    </source>
</evidence>
<keyword evidence="3 5" id="KW-0687">Ribonucleoprotein</keyword>
<reference evidence="7 8" key="1">
    <citation type="submission" date="2010-08" db="EMBL/GenBank/DDBJ databases">
        <authorList>
            <person name="Weinstock G."/>
            <person name="Sodergren E."/>
            <person name="Clifton S."/>
            <person name="Fulton L."/>
            <person name="Fulton B."/>
            <person name="Courtney L."/>
            <person name="Fronick C."/>
            <person name="Harrison M."/>
            <person name="Strong C."/>
            <person name="Farmer C."/>
            <person name="Delahaunty K."/>
            <person name="Markovic C."/>
            <person name="Hall O."/>
            <person name="Minx P."/>
            <person name="Tomlinson C."/>
            <person name="Mitreva M."/>
            <person name="Hou S."/>
            <person name="Chen J."/>
            <person name="Wollam A."/>
            <person name="Pepin K.H."/>
            <person name="Johnson M."/>
            <person name="Bhonagiri V."/>
            <person name="Zhang X."/>
            <person name="Suruliraj S."/>
            <person name="Warren W."/>
            <person name="Chinwalla A."/>
            <person name="Mardis E.R."/>
            <person name="Wilson R.K."/>
        </authorList>
    </citation>
    <scope>NUCLEOTIDE SEQUENCE [LARGE SCALE GENOMIC DNA]</scope>
    <source>
        <strain evidence="7 8">F0399</strain>
    </source>
</reference>
<dbReference type="PANTHER" id="PTHR14503">
    <property type="entry name" value="MITOCHONDRIAL RIBOSOMAL PROTEIN 34 FAMILY MEMBER"/>
    <property type="match status" value="1"/>
</dbReference>
<evidence type="ECO:0000256" key="1">
    <source>
        <dbReference type="ARBA" id="ARBA00010111"/>
    </source>
</evidence>
<evidence type="ECO:0000256" key="2">
    <source>
        <dbReference type="ARBA" id="ARBA00022980"/>
    </source>
</evidence>
<feature type="compositionally biased region" description="Basic residues" evidence="6">
    <location>
        <begin position="24"/>
        <end position="44"/>
    </location>
</feature>
<dbReference type="PROSITE" id="PS00784">
    <property type="entry name" value="RIBOSOMAL_L34"/>
    <property type="match status" value="1"/>
</dbReference>
<dbReference type="Proteomes" id="UP000004633">
    <property type="component" value="Unassembled WGS sequence"/>
</dbReference>
<dbReference type="InterPro" id="IPR000271">
    <property type="entry name" value="Ribosomal_bL34"/>
</dbReference>
<organism evidence="7 8">
    <name type="scientific">Selenomonas artemidis F0399</name>
    <dbReference type="NCBI Taxonomy" id="749551"/>
    <lineage>
        <taxon>Bacteria</taxon>
        <taxon>Bacillati</taxon>
        <taxon>Bacillota</taxon>
        <taxon>Negativicutes</taxon>
        <taxon>Selenomonadales</taxon>
        <taxon>Selenomonadaceae</taxon>
        <taxon>Selenomonas</taxon>
    </lineage>
</organism>
<dbReference type="RefSeq" id="WP_009350867.1">
    <property type="nucleotide sequence ID" value="NZ_GL638158.1"/>
</dbReference>
<feature type="region of interest" description="Disordered" evidence="6">
    <location>
        <begin position="1"/>
        <end position="44"/>
    </location>
</feature>
<dbReference type="InterPro" id="IPR020939">
    <property type="entry name" value="Ribosomal_bL34_CS"/>
</dbReference>
<name>E7N5C5_9FIRM</name>
<dbReference type="GO" id="GO:0003735">
    <property type="term" value="F:structural constituent of ribosome"/>
    <property type="evidence" value="ECO:0007669"/>
    <property type="project" value="InterPro"/>
</dbReference>
<dbReference type="GO" id="GO:0006412">
    <property type="term" value="P:translation"/>
    <property type="evidence" value="ECO:0007669"/>
    <property type="project" value="UniProtKB-UniRule"/>
</dbReference>
<gene>
    <name evidence="5 7" type="primary">rpmH</name>
    <name evidence="7" type="ORF">HMPREF9555_02220</name>
</gene>
<dbReference type="HOGENOM" id="CLU_129938_2_0_9"/>
<dbReference type="HAMAP" id="MF_00391">
    <property type="entry name" value="Ribosomal_bL34"/>
    <property type="match status" value="1"/>
</dbReference>
<evidence type="ECO:0000313" key="7">
    <source>
        <dbReference type="EMBL" id="EFW28617.1"/>
    </source>
</evidence>
<dbReference type="STRING" id="749551.HMPREF9555_02220"/>
<evidence type="ECO:0000256" key="5">
    <source>
        <dbReference type="HAMAP-Rule" id="MF_00391"/>
    </source>
</evidence>
<comment type="similarity">
    <text evidence="1 5">Belongs to the bacterial ribosomal protein bL34 family.</text>
</comment>
<dbReference type="EMBL" id="AECV01000064">
    <property type="protein sequence ID" value="EFW28617.1"/>
    <property type="molecule type" value="Genomic_DNA"/>
</dbReference>
<dbReference type="Gene3D" id="1.10.287.3980">
    <property type="match status" value="1"/>
</dbReference>
<dbReference type="AlphaFoldDB" id="E7N5C5"/>
<evidence type="ECO:0000256" key="3">
    <source>
        <dbReference type="ARBA" id="ARBA00023274"/>
    </source>
</evidence>
<evidence type="ECO:0000313" key="8">
    <source>
        <dbReference type="Proteomes" id="UP000004633"/>
    </source>
</evidence>
<accession>E7N5C5</accession>
<evidence type="ECO:0000256" key="6">
    <source>
        <dbReference type="SAM" id="MobiDB-lite"/>
    </source>
</evidence>
<dbReference type="Pfam" id="PF00468">
    <property type="entry name" value="Ribosomal_L34"/>
    <property type="match status" value="1"/>
</dbReference>
<dbReference type="FunFam" id="1.10.287.3980:FF:000001">
    <property type="entry name" value="Mitochondrial ribosomal protein L34"/>
    <property type="match status" value="1"/>
</dbReference>
<keyword evidence="8" id="KW-1185">Reference proteome</keyword>